<comment type="caution">
    <text evidence="1">The sequence shown here is derived from an EMBL/GenBank/DDBJ whole genome shotgun (WGS) entry which is preliminary data.</text>
</comment>
<dbReference type="RefSeq" id="WP_344329730.1">
    <property type="nucleotide sequence ID" value="NZ_BAAAKJ010000068.1"/>
</dbReference>
<keyword evidence="2" id="KW-1185">Reference proteome</keyword>
<proteinExistence type="predicted"/>
<organism evidence="1 2">
    <name type="scientific">Kitasatospora putterlickiae</name>
    <dbReference type="NCBI Taxonomy" id="221725"/>
    <lineage>
        <taxon>Bacteria</taxon>
        <taxon>Bacillati</taxon>
        <taxon>Actinomycetota</taxon>
        <taxon>Actinomycetes</taxon>
        <taxon>Kitasatosporales</taxon>
        <taxon>Streptomycetaceae</taxon>
        <taxon>Kitasatospora</taxon>
    </lineage>
</organism>
<protein>
    <submittedName>
        <fullName evidence="1">Uncharacterized protein</fullName>
    </submittedName>
</protein>
<accession>A0ABN1XTZ6</accession>
<gene>
    <name evidence="1" type="ORF">GCM10009639_14570</name>
</gene>
<evidence type="ECO:0000313" key="2">
    <source>
        <dbReference type="Proteomes" id="UP001499863"/>
    </source>
</evidence>
<sequence length="119" mass="12365">MAYDTGARVRLTREVQVTAHGTAAGGGFPGALFLAEGLAGIVTGVEQGSGGVAQDRLASFDEQVRHLPGLTAGLFEDLRQQAIRAGVFGSGAGTRTSYKVQFANGFVLDGLEEDWLAPL</sequence>
<name>A0ABN1XTZ6_9ACTN</name>
<dbReference type="EMBL" id="BAAAKJ010000068">
    <property type="protein sequence ID" value="GAA1388279.1"/>
    <property type="molecule type" value="Genomic_DNA"/>
</dbReference>
<reference evidence="1 2" key="1">
    <citation type="journal article" date="2019" name="Int. J. Syst. Evol. Microbiol.">
        <title>The Global Catalogue of Microorganisms (GCM) 10K type strain sequencing project: providing services to taxonomists for standard genome sequencing and annotation.</title>
        <authorList>
            <consortium name="The Broad Institute Genomics Platform"/>
            <consortium name="The Broad Institute Genome Sequencing Center for Infectious Disease"/>
            <person name="Wu L."/>
            <person name="Ma J."/>
        </authorList>
    </citation>
    <scope>NUCLEOTIDE SEQUENCE [LARGE SCALE GENOMIC DNA]</scope>
    <source>
        <strain evidence="1 2">JCM 12393</strain>
    </source>
</reference>
<dbReference type="Proteomes" id="UP001499863">
    <property type="component" value="Unassembled WGS sequence"/>
</dbReference>
<evidence type="ECO:0000313" key="1">
    <source>
        <dbReference type="EMBL" id="GAA1388279.1"/>
    </source>
</evidence>